<dbReference type="SUPFAM" id="SSF50022">
    <property type="entry name" value="ISP domain"/>
    <property type="match status" value="1"/>
</dbReference>
<evidence type="ECO:0000256" key="3">
    <source>
        <dbReference type="ARBA" id="ARBA00023004"/>
    </source>
</evidence>
<gene>
    <name evidence="6" type="ORF">DN730_09645</name>
</gene>
<dbReference type="PROSITE" id="PS51296">
    <property type="entry name" value="RIESKE"/>
    <property type="match status" value="1"/>
</dbReference>
<dbReference type="GO" id="GO:0046872">
    <property type="term" value="F:metal ion binding"/>
    <property type="evidence" value="ECO:0007669"/>
    <property type="project" value="UniProtKB-KW"/>
</dbReference>
<dbReference type="Proteomes" id="UP000254326">
    <property type="component" value="Unassembled WGS sequence"/>
</dbReference>
<evidence type="ECO:0000313" key="7">
    <source>
        <dbReference type="Proteomes" id="UP000254326"/>
    </source>
</evidence>
<dbReference type="AlphaFoldDB" id="A0A370UA64"/>
<dbReference type="GO" id="GO:0051537">
    <property type="term" value="F:2 iron, 2 sulfur cluster binding"/>
    <property type="evidence" value="ECO:0007669"/>
    <property type="project" value="UniProtKB-KW"/>
</dbReference>
<name>A0A370UA64_9GAMM</name>
<feature type="domain" description="Rieske" evidence="5">
    <location>
        <begin position="18"/>
        <end position="111"/>
    </location>
</feature>
<organism evidence="6 7">
    <name type="scientific">Marinomonas piezotolerans</name>
    <dbReference type="NCBI Taxonomy" id="2213058"/>
    <lineage>
        <taxon>Bacteria</taxon>
        <taxon>Pseudomonadati</taxon>
        <taxon>Pseudomonadota</taxon>
        <taxon>Gammaproteobacteria</taxon>
        <taxon>Oceanospirillales</taxon>
        <taxon>Oceanospirillaceae</taxon>
        <taxon>Marinomonas</taxon>
    </lineage>
</organism>
<keyword evidence="1" id="KW-0001">2Fe-2S</keyword>
<keyword evidence="2" id="KW-0479">Metal-binding</keyword>
<dbReference type="InterPro" id="IPR017941">
    <property type="entry name" value="Rieske_2Fe-2S"/>
</dbReference>
<reference evidence="6 7" key="1">
    <citation type="submission" date="2018-06" db="EMBL/GenBank/DDBJ databases">
        <title>Marinomonas sp. YLB-05 draft genome sequence.</title>
        <authorList>
            <person name="Yu L."/>
            <person name="Tang X."/>
        </authorList>
    </citation>
    <scope>NUCLEOTIDE SEQUENCE [LARGE SCALE GENOMIC DNA]</scope>
    <source>
        <strain evidence="6 7">YLB-05</strain>
    </source>
</reference>
<keyword evidence="3" id="KW-0408">Iron</keyword>
<dbReference type="InterPro" id="IPR036922">
    <property type="entry name" value="Rieske_2Fe-2S_sf"/>
</dbReference>
<dbReference type="CDD" id="cd03467">
    <property type="entry name" value="Rieske"/>
    <property type="match status" value="1"/>
</dbReference>
<evidence type="ECO:0000313" key="6">
    <source>
        <dbReference type="EMBL" id="RDL44638.1"/>
    </source>
</evidence>
<keyword evidence="4" id="KW-0411">Iron-sulfur</keyword>
<dbReference type="Gene3D" id="2.102.10.10">
    <property type="entry name" value="Rieske [2Fe-2S] iron-sulphur domain"/>
    <property type="match status" value="1"/>
</dbReference>
<proteinExistence type="predicted"/>
<evidence type="ECO:0000256" key="1">
    <source>
        <dbReference type="ARBA" id="ARBA00022714"/>
    </source>
</evidence>
<keyword evidence="7" id="KW-1185">Reference proteome</keyword>
<sequence length="129" mass="14448">MQTRLIKDLETIKKINALVDNEGIVLTLNDALDIIVIKNTNTLYAYRNLCPHLNKPLTNEEKAPLDESQTLLECAHHGAQFLLHNGQCVSGPCLTSHLEPIALAWTGQHYTLHLSDAVFVNNRHQNTNT</sequence>
<evidence type="ECO:0000259" key="5">
    <source>
        <dbReference type="PROSITE" id="PS51296"/>
    </source>
</evidence>
<accession>A0A370UA64</accession>
<dbReference type="RefSeq" id="WP_115467901.1">
    <property type="nucleotide sequence ID" value="NZ_QKRA01000003.1"/>
</dbReference>
<dbReference type="OrthoDB" id="9794779at2"/>
<protein>
    <recommendedName>
        <fullName evidence="5">Rieske domain-containing protein</fullName>
    </recommendedName>
</protein>
<dbReference type="Pfam" id="PF00355">
    <property type="entry name" value="Rieske"/>
    <property type="match status" value="1"/>
</dbReference>
<evidence type="ECO:0000256" key="2">
    <source>
        <dbReference type="ARBA" id="ARBA00022723"/>
    </source>
</evidence>
<evidence type="ECO:0000256" key="4">
    <source>
        <dbReference type="ARBA" id="ARBA00023014"/>
    </source>
</evidence>
<dbReference type="EMBL" id="QKRA01000003">
    <property type="protein sequence ID" value="RDL44638.1"/>
    <property type="molecule type" value="Genomic_DNA"/>
</dbReference>
<comment type="caution">
    <text evidence="6">The sequence shown here is derived from an EMBL/GenBank/DDBJ whole genome shotgun (WGS) entry which is preliminary data.</text>
</comment>